<dbReference type="EMBL" id="PKPP01011091">
    <property type="protein sequence ID" value="PWA44806.1"/>
    <property type="molecule type" value="Genomic_DNA"/>
</dbReference>
<gene>
    <name evidence="1" type="ORF">CTI12_AA523240</name>
</gene>
<organism evidence="1 2">
    <name type="scientific">Artemisia annua</name>
    <name type="common">Sweet wormwood</name>
    <dbReference type="NCBI Taxonomy" id="35608"/>
    <lineage>
        <taxon>Eukaryota</taxon>
        <taxon>Viridiplantae</taxon>
        <taxon>Streptophyta</taxon>
        <taxon>Embryophyta</taxon>
        <taxon>Tracheophyta</taxon>
        <taxon>Spermatophyta</taxon>
        <taxon>Magnoliopsida</taxon>
        <taxon>eudicotyledons</taxon>
        <taxon>Gunneridae</taxon>
        <taxon>Pentapetalae</taxon>
        <taxon>asterids</taxon>
        <taxon>campanulids</taxon>
        <taxon>Asterales</taxon>
        <taxon>Asteraceae</taxon>
        <taxon>Asteroideae</taxon>
        <taxon>Anthemideae</taxon>
        <taxon>Artemisiinae</taxon>
        <taxon>Artemisia</taxon>
    </lineage>
</organism>
<protein>
    <submittedName>
        <fullName evidence="1">FORKED 1</fullName>
    </submittedName>
</protein>
<proteinExistence type="predicted"/>
<evidence type="ECO:0000313" key="1">
    <source>
        <dbReference type="EMBL" id="PWA44806.1"/>
    </source>
</evidence>
<dbReference type="Proteomes" id="UP000245207">
    <property type="component" value="Unassembled WGS sequence"/>
</dbReference>
<sequence length="208" mass="23962">MTNPDALKKEKKYNGRLPKGLFDYKFSGPTVESGGLGSSSLDEKLWELHCSPPKGLLSMFIPVFEMQKMLGSKMEMKKYEYCNKEIINYRFDKYLTRLSTFKRNLNTLSELAKNGGGCGRMLVLYVDLRVLNTRALKEVWNIEDIPVDREDRVNKNNGNFLGMCNQELLAEGSELLKRTHNGIYQTLFSFKIFHSQMFKINLTMGNSM</sequence>
<evidence type="ECO:0000313" key="2">
    <source>
        <dbReference type="Proteomes" id="UP000245207"/>
    </source>
</evidence>
<keyword evidence="2" id="KW-1185">Reference proteome</keyword>
<dbReference type="AlphaFoldDB" id="A0A2U1L733"/>
<name>A0A2U1L733_ARTAN</name>
<reference evidence="1 2" key="1">
    <citation type="journal article" date="2018" name="Mol. Plant">
        <title>The genome of Artemisia annua provides insight into the evolution of Asteraceae family and artemisinin biosynthesis.</title>
        <authorList>
            <person name="Shen Q."/>
            <person name="Zhang L."/>
            <person name="Liao Z."/>
            <person name="Wang S."/>
            <person name="Yan T."/>
            <person name="Shi P."/>
            <person name="Liu M."/>
            <person name="Fu X."/>
            <person name="Pan Q."/>
            <person name="Wang Y."/>
            <person name="Lv Z."/>
            <person name="Lu X."/>
            <person name="Zhang F."/>
            <person name="Jiang W."/>
            <person name="Ma Y."/>
            <person name="Chen M."/>
            <person name="Hao X."/>
            <person name="Li L."/>
            <person name="Tang Y."/>
            <person name="Lv G."/>
            <person name="Zhou Y."/>
            <person name="Sun X."/>
            <person name="Brodelius P.E."/>
            <person name="Rose J.K.C."/>
            <person name="Tang K."/>
        </authorList>
    </citation>
    <scope>NUCLEOTIDE SEQUENCE [LARGE SCALE GENOMIC DNA]</scope>
    <source>
        <strain evidence="2">cv. Huhao1</strain>
        <tissue evidence="1">Leaf</tissue>
    </source>
</reference>
<comment type="caution">
    <text evidence="1">The sequence shown here is derived from an EMBL/GenBank/DDBJ whole genome shotgun (WGS) entry which is preliminary data.</text>
</comment>
<accession>A0A2U1L733</accession>